<dbReference type="Pfam" id="PF13356">
    <property type="entry name" value="Arm-DNA-bind_3"/>
    <property type="match status" value="1"/>
</dbReference>
<sequence>MLTTSKINSLKAKEKPYKVSDAHGLHIYVRPSGTKTWRQKYRINGKEKLLTHGKYPFTSLAEARKLRDVALALLEKGNDPAKAKRQAKAQLSNTFGNVAKEWFDKEEINWKPIHSNKVWRQMERDLFPILKDQPIDQISPTDLLEVLKKVEARGALDVAARLRQRCEVIFKHAILTERAQTNPATQLVGVLKTKKVKHLNALEAKELPAFFSKLEGFDSHAIVKAATKIVAHTFVRSQELRFTTWAEIDFENHLWTIPAERMKTQAADHLIPLSDQVIELFTILQQHNGSREYVFASPQRPKQPISTNAMIQLLYRMGYKNKATVHGFRTTASTFLNESGYNADAIERQLSHGERDKVRAAYNRSEYLAERTRMLNDWSRYLASMNENVIPLKTNKSEN</sequence>
<evidence type="ECO:0000313" key="9">
    <source>
        <dbReference type="Proteomes" id="UP000253083"/>
    </source>
</evidence>
<dbReference type="InterPro" id="IPR044068">
    <property type="entry name" value="CB"/>
</dbReference>
<dbReference type="AlphaFoldDB" id="A0A395JJS3"/>
<dbReference type="Gene3D" id="3.30.160.390">
    <property type="entry name" value="Integrase, DNA-binding domain"/>
    <property type="match status" value="1"/>
</dbReference>
<dbReference type="Pfam" id="PF22022">
    <property type="entry name" value="Phage_int_M"/>
    <property type="match status" value="1"/>
</dbReference>
<dbReference type="FunCoup" id="A0A395JJS3">
    <property type="interactions" value="46"/>
</dbReference>
<dbReference type="RefSeq" id="WP_113953597.1">
    <property type="nucleotide sequence ID" value="NZ_QNRT01000002.1"/>
</dbReference>
<dbReference type="GO" id="GO:0006310">
    <property type="term" value="P:DNA recombination"/>
    <property type="evidence" value="ECO:0007669"/>
    <property type="project" value="UniProtKB-KW"/>
</dbReference>
<dbReference type="Pfam" id="PF00589">
    <property type="entry name" value="Phage_integrase"/>
    <property type="match status" value="1"/>
</dbReference>
<dbReference type="PANTHER" id="PTHR30629">
    <property type="entry name" value="PROPHAGE INTEGRASE"/>
    <property type="match status" value="1"/>
</dbReference>
<dbReference type="SUPFAM" id="SSF56349">
    <property type="entry name" value="DNA breaking-rejoining enzymes"/>
    <property type="match status" value="1"/>
</dbReference>
<dbReference type="CDD" id="cd00801">
    <property type="entry name" value="INT_P4_C"/>
    <property type="match status" value="1"/>
</dbReference>
<dbReference type="PROSITE" id="PS51900">
    <property type="entry name" value="CB"/>
    <property type="match status" value="1"/>
</dbReference>
<dbReference type="InterPro" id="IPR010998">
    <property type="entry name" value="Integrase_recombinase_N"/>
</dbReference>
<accession>A0A395JJS3</accession>
<evidence type="ECO:0000256" key="3">
    <source>
        <dbReference type="ARBA" id="ARBA00023125"/>
    </source>
</evidence>
<dbReference type="InterPro" id="IPR013762">
    <property type="entry name" value="Integrase-like_cat_sf"/>
</dbReference>
<dbReference type="Gene3D" id="1.10.150.130">
    <property type="match status" value="1"/>
</dbReference>
<dbReference type="InterPro" id="IPR050808">
    <property type="entry name" value="Phage_Integrase"/>
</dbReference>
<evidence type="ECO:0000256" key="2">
    <source>
        <dbReference type="ARBA" id="ARBA00022908"/>
    </source>
</evidence>
<dbReference type="InterPro" id="IPR053876">
    <property type="entry name" value="Phage_int_M"/>
</dbReference>
<gene>
    <name evidence="8" type="ORF">DFR28_102181</name>
</gene>
<dbReference type="InterPro" id="IPR002104">
    <property type="entry name" value="Integrase_catalytic"/>
</dbReference>
<organism evidence="8 9">
    <name type="scientific">Arenicella xantha</name>
    <dbReference type="NCBI Taxonomy" id="644221"/>
    <lineage>
        <taxon>Bacteria</taxon>
        <taxon>Pseudomonadati</taxon>
        <taxon>Pseudomonadota</taxon>
        <taxon>Gammaproteobacteria</taxon>
        <taxon>Arenicellales</taxon>
        <taxon>Arenicellaceae</taxon>
        <taxon>Arenicella</taxon>
    </lineage>
</organism>
<protein>
    <submittedName>
        <fullName evidence="8">Integrase</fullName>
    </submittedName>
</protein>
<keyword evidence="3 5" id="KW-0238">DNA-binding</keyword>
<dbReference type="PROSITE" id="PS51898">
    <property type="entry name" value="TYR_RECOMBINASE"/>
    <property type="match status" value="1"/>
</dbReference>
<dbReference type="InterPro" id="IPR038488">
    <property type="entry name" value="Integrase_DNA-bd_sf"/>
</dbReference>
<dbReference type="Gene3D" id="1.10.443.10">
    <property type="entry name" value="Intergrase catalytic core"/>
    <property type="match status" value="1"/>
</dbReference>
<comment type="similarity">
    <text evidence="1">Belongs to the 'phage' integrase family.</text>
</comment>
<keyword evidence="4" id="KW-0233">DNA recombination</keyword>
<feature type="domain" description="Core-binding (CB)" evidence="7">
    <location>
        <begin position="93"/>
        <end position="174"/>
    </location>
</feature>
<dbReference type="Proteomes" id="UP000253083">
    <property type="component" value="Unassembled WGS sequence"/>
</dbReference>
<dbReference type="GO" id="GO:0003677">
    <property type="term" value="F:DNA binding"/>
    <property type="evidence" value="ECO:0007669"/>
    <property type="project" value="UniProtKB-UniRule"/>
</dbReference>
<dbReference type="InterPro" id="IPR011010">
    <property type="entry name" value="DNA_brk_join_enz"/>
</dbReference>
<dbReference type="GO" id="GO:0015074">
    <property type="term" value="P:DNA integration"/>
    <property type="evidence" value="ECO:0007669"/>
    <property type="project" value="UniProtKB-KW"/>
</dbReference>
<reference evidence="8 9" key="1">
    <citation type="submission" date="2018-06" db="EMBL/GenBank/DDBJ databases">
        <title>Genomic Encyclopedia of Type Strains, Phase IV (KMG-IV): sequencing the most valuable type-strain genomes for metagenomic binning, comparative biology and taxonomic classification.</title>
        <authorList>
            <person name="Goeker M."/>
        </authorList>
    </citation>
    <scope>NUCLEOTIDE SEQUENCE [LARGE SCALE GENOMIC DNA]</scope>
    <source>
        <strain evidence="8 9">DSM 24032</strain>
    </source>
</reference>
<evidence type="ECO:0000259" key="7">
    <source>
        <dbReference type="PROSITE" id="PS51900"/>
    </source>
</evidence>
<name>A0A395JJS3_9GAMM</name>
<evidence type="ECO:0000256" key="1">
    <source>
        <dbReference type="ARBA" id="ARBA00008857"/>
    </source>
</evidence>
<dbReference type="PANTHER" id="PTHR30629:SF2">
    <property type="entry name" value="PROPHAGE INTEGRASE INTS-RELATED"/>
    <property type="match status" value="1"/>
</dbReference>
<dbReference type="InterPro" id="IPR025166">
    <property type="entry name" value="Integrase_DNA_bind_dom"/>
</dbReference>
<comment type="caution">
    <text evidence="8">The sequence shown here is derived from an EMBL/GenBank/DDBJ whole genome shotgun (WGS) entry which is preliminary data.</text>
</comment>
<evidence type="ECO:0000313" key="8">
    <source>
        <dbReference type="EMBL" id="RBP50769.1"/>
    </source>
</evidence>
<keyword evidence="9" id="KW-1185">Reference proteome</keyword>
<keyword evidence="2" id="KW-0229">DNA integration</keyword>
<dbReference type="InParanoid" id="A0A395JJS3"/>
<evidence type="ECO:0000256" key="4">
    <source>
        <dbReference type="ARBA" id="ARBA00023172"/>
    </source>
</evidence>
<evidence type="ECO:0000259" key="6">
    <source>
        <dbReference type="PROSITE" id="PS51898"/>
    </source>
</evidence>
<dbReference type="OrthoDB" id="9795573at2"/>
<evidence type="ECO:0000256" key="5">
    <source>
        <dbReference type="PROSITE-ProRule" id="PRU01248"/>
    </source>
</evidence>
<proteinExistence type="inferred from homology"/>
<dbReference type="EMBL" id="QNRT01000002">
    <property type="protein sequence ID" value="RBP50769.1"/>
    <property type="molecule type" value="Genomic_DNA"/>
</dbReference>
<feature type="domain" description="Tyr recombinase" evidence="6">
    <location>
        <begin position="197"/>
        <end position="375"/>
    </location>
</feature>